<dbReference type="RefSeq" id="WP_240986647.1">
    <property type="nucleotide sequence ID" value="NZ_CDGJ01000062.1"/>
</dbReference>
<dbReference type="KEGG" id="aacx:DEACI_4275"/>
<reference evidence="1" key="2">
    <citation type="submission" date="2020-01" db="EMBL/GenBank/DDBJ databases">
        <authorList>
            <person name="Hornung B."/>
        </authorList>
    </citation>
    <scope>NUCLEOTIDE SEQUENCE</scope>
    <source>
        <strain evidence="1">PacBioINE</strain>
    </source>
</reference>
<organism evidence="1">
    <name type="scientific">Acididesulfobacillus acetoxydans</name>
    <dbReference type="NCBI Taxonomy" id="1561005"/>
    <lineage>
        <taxon>Bacteria</taxon>
        <taxon>Bacillati</taxon>
        <taxon>Bacillota</taxon>
        <taxon>Clostridia</taxon>
        <taxon>Eubacteriales</taxon>
        <taxon>Peptococcaceae</taxon>
        <taxon>Acididesulfobacillus</taxon>
    </lineage>
</organism>
<dbReference type="Proteomes" id="UP000836597">
    <property type="component" value="Chromosome"/>
</dbReference>
<evidence type="ECO:0000313" key="3">
    <source>
        <dbReference type="Proteomes" id="UP001071230"/>
    </source>
</evidence>
<name>A0A8S0WIL8_9FIRM</name>
<keyword evidence="3" id="KW-1185">Reference proteome</keyword>
<dbReference type="Proteomes" id="UP001071230">
    <property type="component" value="Unassembled WGS sequence"/>
</dbReference>
<gene>
    <name evidence="2" type="ORF">DEACI_2144</name>
    <name evidence="1" type="ORF">DEACI_4275</name>
</gene>
<accession>A0A8S0WIL8</accession>
<reference evidence="2" key="1">
    <citation type="submission" date="2014-11" db="EMBL/GenBank/DDBJ databases">
        <authorList>
            <person name="Hornung B.V."/>
        </authorList>
    </citation>
    <scope>NUCLEOTIDE SEQUENCE</scope>
    <source>
        <strain evidence="2">INE</strain>
    </source>
</reference>
<evidence type="ECO:0000313" key="2">
    <source>
        <dbReference type="EMBL" id="CEJ07678.1"/>
    </source>
</evidence>
<dbReference type="AlphaFoldDB" id="A0A8S0WIL8"/>
<dbReference type="EMBL" id="CDGJ01000062">
    <property type="protein sequence ID" value="CEJ07678.1"/>
    <property type="molecule type" value="Genomic_DNA"/>
</dbReference>
<sequence length="148" mass="17431">MGDILAHHKGYCGYFRVEQRGDKFWMVDCNTDMAGCIPDEAIEPPFELNHHLGSHWVKVDPNNPEITSIREFKEYIEEGEEDGVDPKLKEVDNYFLEQCEKNGFVMIDRPYFSSKEEVDRFVEIFSKPNMDKYLDERSRMSAHELDDE</sequence>
<protein>
    <submittedName>
        <fullName evidence="1">Uncharacterized protein</fullName>
    </submittedName>
</protein>
<evidence type="ECO:0000313" key="1">
    <source>
        <dbReference type="EMBL" id="CAA7603452.1"/>
    </source>
</evidence>
<dbReference type="EMBL" id="LR746496">
    <property type="protein sequence ID" value="CAA7603452.1"/>
    <property type="molecule type" value="Genomic_DNA"/>
</dbReference>
<proteinExistence type="predicted"/>